<dbReference type="EMBL" id="JBEWSZ010000001">
    <property type="protein sequence ID" value="MET2826042.1"/>
    <property type="molecule type" value="Genomic_DNA"/>
</dbReference>
<feature type="region of interest" description="Disordered" evidence="2">
    <location>
        <begin position="1260"/>
        <end position="1282"/>
    </location>
</feature>
<feature type="domain" description="Hydantoinase A/oxoprolinase" evidence="3">
    <location>
        <begin position="303"/>
        <end position="557"/>
    </location>
</feature>
<dbReference type="Pfam" id="PF01968">
    <property type="entry name" value="Hydantoinase_A"/>
    <property type="match status" value="1"/>
</dbReference>
<protein>
    <submittedName>
        <fullName evidence="7">Hydantoinase B/oxoprolinase family protein</fullName>
    </submittedName>
</protein>
<evidence type="ECO:0000256" key="2">
    <source>
        <dbReference type="SAM" id="MobiDB-lite"/>
    </source>
</evidence>
<reference evidence="7 8" key="1">
    <citation type="submission" date="2024-06" db="EMBL/GenBank/DDBJ databases">
        <authorList>
            <person name="Kim D.-U."/>
        </authorList>
    </citation>
    <scope>NUCLEOTIDE SEQUENCE [LARGE SCALE GENOMIC DNA]</scope>
    <source>
        <strain evidence="7 8">KACC15460</strain>
    </source>
</reference>
<dbReference type="Pfam" id="PF05378">
    <property type="entry name" value="Hydant_A_N"/>
    <property type="match status" value="1"/>
</dbReference>
<evidence type="ECO:0000256" key="1">
    <source>
        <dbReference type="ARBA" id="ARBA00010403"/>
    </source>
</evidence>
<name>A0ABV2D7M9_9HYPH</name>
<organism evidence="7 8">
    <name type="scientific">Mesorhizobium shangrilense</name>
    <dbReference type="NCBI Taxonomy" id="460060"/>
    <lineage>
        <taxon>Bacteria</taxon>
        <taxon>Pseudomonadati</taxon>
        <taxon>Pseudomonadota</taxon>
        <taxon>Alphaproteobacteria</taxon>
        <taxon>Hyphomicrobiales</taxon>
        <taxon>Phyllobacteriaceae</taxon>
        <taxon>Mesorhizobium</taxon>
    </lineage>
</organism>
<sequence length="1319" mass="141254">MATKWDFWIDRGGTFTDVIGRDPQGGLHPRKLLSENPEAYTDAAIQGIRDLLGLSSGATIPAGLIGDIKMGTTVATNALLERKGDRVLLLITKGFRDALKIAYQARPDIFAKEIILPEQLYERVIEIDERVRADGCVERLLDISACRPAIEQAKADGIDAVAIVFMHAWKYPDHEKAVARVCRKLGFGQVSVSHEVSPLIKLVGRGDTTVVDAYLSPILSRYVQRVAGELGVFSPLEGEMSAKPTEGVAAAVLDALVGSSESTPSGRLAAISPSRGESRSNPLDPTPPGGFAATLPSRGRESPHLMFMMSSGGLTAADMFQGKDALLSGPAGGVVGMVETAKLAGFEKVIGFDMGGTSTDVAHYDGEYERAFDTEVAGVRIRAPMMRIHTVAAGGGSILHYEAGRFRAGPDSAGANPGPAAYRRGGPLAVTDANVMLGKLQPDFFPAIFGPGQDLPLDVETVREKFTALATEIGDGRAPEAVAEGFVTIAVENMANAIKKISVQRGYDVTEYLLNCFGGAGGQHACLVADALGMEAVLIHPFSGLLSAYGIGLSSVFASRQQALLMPLAEDSKPAIDDLIAVLRKAVIGELAAQNIAESAVAAKPVLQIRYDGTDTALPVNFEHGSIAQARNDFETAHKAQFGFIYDDKPMIVETVGVEGTEIRNQQNAEAYAPAGPPRVDIKPSESRNLYTEGRWHEAGVYRRENLRPSHLVAGPALIIEPNQTIVVEPGWRAEITNLNHVVIRRTERKARTAALGTEADPVMLEVFNNLFMSIAEQMGVTLQNTAYSVNIKERLDFSCAVFDRTGALVANAPHMPVHLGSMDRSVETIIRLNSGDIHPGDVFALNAPYNGGTHLPDITVVTPVFASADFISPLEGEMAAERPEGVLSEGTARASSTAAATPSAAFGGTSPSRGEEILFYVASRGHHADIGGTAPGSMTPLATTVDEEGVLFDNFRVVDRGRFRETELHTLLTDHPYPARNPHQNVADLKAQIAANEKGVAELRKMVAHFGLDIVEAYMGHVQDNAAESVRRVLERLPDTSQYEYPTDTGQVIKVKITVDREKREATVDFTGTSPVMKNNFNAPEPVARAAVLYVFRVMVEDMIPMNAGCLRPINIIIPDGSMLKPAYPAAVVAGNVETSQHVTNALFGAMGAMANAQGTMNNLTFGNKQYQYYETICSGSPAGHMNSGRGFAGTSGVHTHMTNSRLTDPEVLELRFPVVLEDFHIREGSGGKGRWSAGDGTKRTIRFLEKMECAILSSHRNRPPQGLDGGGDGEVGSTKIRRKDGSIDLLRACDQTTLNAGEIIIVTTPTPGAFGKA</sequence>
<feature type="domain" description="Hydantoinase B/oxoprolinase" evidence="4">
    <location>
        <begin position="761"/>
        <end position="868"/>
    </location>
</feature>
<feature type="domain" description="Hydantoinase/oxoprolinase N-terminal" evidence="5">
    <location>
        <begin position="7"/>
        <end position="185"/>
    </location>
</feature>
<evidence type="ECO:0000259" key="6">
    <source>
        <dbReference type="Pfam" id="PF19278"/>
    </source>
</evidence>
<feature type="region of interest" description="Disordered" evidence="2">
    <location>
        <begin position="889"/>
        <end position="911"/>
    </location>
</feature>
<dbReference type="InterPro" id="IPR003692">
    <property type="entry name" value="Hydantoinase_B"/>
</dbReference>
<feature type="compositionally biased region" description="Low complexity" evidence="2">
    <location>
        <begin position="891"/>
        <end position="911"/>
    </location>
</feature>
<evidence type="ECO:0000313" key="8">
    <source>
        <dbReference type="Proteomes" id="UP001548832"/>
    </source>
</evidence>
<dbReference type="PANTHER" id="PTHR11365:SF23">
    <property type="entry name" value="HYPOTHETICAL 5-OXOPROLINASE (EUROFUNG)-RELATED"/>
    <property type="match status" value="1"/>
</dbReference>
<feature type="region of interest" description="Disordered" evidence="2">
    <location>
        <begin position="260"/>
        <end position="297"/>
    </location>
</feature>
<dbReference type="Pfam" id="PF19278">
    <property type="entry name" value="Hydant_A_C"/>
    <property type="match status" value="1"/>
</dbReference>
<proteinExistence type="inferred from homology"/>
<feature type="domain" description="Acetophenone carboxylase-like C-terminal" evidence="6">
    <location>
        <begin position="576"/>
        <end position="736"/>
    </location>
</feature>
<dbReference type="InterPro" id="IPR008040">
    <property type="entry name" value="Hydant_A_N"/>
</dbReference>
<dbReference type="InterPro" id="IPR049517">
    <property type="entry name" value="ACX-like_C"/>
</dbReference>
<comment type="similarity">
    <text evidence="1">Belongs to the oxoprolinase family.</text>
</comment>
<keyword evidence="8" id="KW-1185">Reference proteome</keyword>
<evidence type="ECO:0000259" key="5">
    <source>
        <dbReference type="Pfam" id="PF05378"/>
    </source>
</evidence>
<dbReference type="RefSeq" id="WP_354458111.1">
    <property type="nucleotide sequence ID" value="NZ_JBEWSZ010000001.1"/>
</dbReference>
<feature type="domain" description="Hydantoinase B/oxoprolinase" evidence="4">
    <location>
        <begin position="915"/>
        <end position="1318"/>
    </location>
</feature>
<dbReference type="PANTHER" id="PTHR11365">
    <property type="entry name" value="5-OXOPROLINASE RELATED"/>
    <property type="match status" value="1"/>
</dbReference>
<gene>
    <name evidence="7" type="ORF">ABVQ20_03530</name>
</gene>
<evidence type="ECO:0000313" key="7">
    <source>
        <dbReference type="EMBL" id="MET2826042.1"/>
    </source>
</evidence>
<dbReference type="InterPro" id="IPR045079">
    <property type="entry name" value="Oxoprolinase-like"/>
</dbReference>
<evidence type="ECO:0000259" key="3">
    <source>
        <dbReference type="Pfam" id="PF01968"/>
    </source>
</evidence>
<comment type="caution">
    <text evidence="7">The sequence shown here is derived from an EMBL/GenBank/DDBJ whole genome shotgun (WGS) entry which is preliminary data.</text>
</comment>
<dbReference type="Proteomes" id="UP001548832">
    <property type="component" value="Unassembled WGS sequence"/>
</dbReference>
<dbReference type="InterPro" id="IPR002821">
    <property type="entry name" value="Hydantoinase_A"/>
</dbReference>
<accession>A0ABV2D7M9</accession>
<dbReference type="Pfam" id="PF02538">
    <property type="entry name" value="Hydantoinase_B"/>
    <property type="match status" value="2"/>
</dbReference>
<evidence type="ECO:0000259" key="4">
    <source>
        <dbReference type="Pfam" id="PF02538"/>
    </source>
</evidence>